<organism evidence="4">
    <name type="scientific">marine metagenome</name>
    <dbReference type="NCBI Taxonomy" id="408172"/>
    <lineage>
        <taxon>unclassified sequences</taxon>
        <taxon>metagenomes</taxon>
        <taxon>ecological metagenomes</taxon>
    </lineage>
</organism>
<dbReference type="InterPro" id="IPR036901">
    <property type="entry name" value="Asp/Orn_carbamoylTrfase_sf"/>
</dbReference>
<keyword evidence="1" id="KW-0808">Transferase</keyword>
<dbReference type="NCBIfam" id="NF001986">
    <property type="entry name" value="PRK00779.1"/>
    <property type="match status" value="1"/>
</dbReference>
<dbReference type="Pfam" id="PF02729">
    <property type="entry name" value="OTCace_N"/>
    <property type="match status" value="1"/>
</dbReference>
<dbReference type="GO" id="GO:0042450">
    <property type="term" value="P:L-arginine biosynthetic process via ornithine"/>
    <property type="evidence" value="ECO:0007669"/>
    <property type="project" value="TreeGrafter"/>
</dbReference>
<accession>A0A381PXE5</accession>
<dbReference type="PRINTS" id="PR00102">
    <property type="entry name" value="OTCASE"/>
</dbReference>
<feature type="non-terminal residue" evidence="4">
    <location>
        <position position="289"/>
    </location>
</feature>
<name>A0A381PXE5_9ZZZZ</name>
<dbReference type="Pfam" id="PF00185">
    <property type="entry name" value="OTCace"/>
    <property type="match status" value="1"/>
</dbReference>
<dbReference type="Gene3D" id="3.40.50.1370">
    <property type="entry name" value="Aspartate/ornithine carbamoyltransferase"/>
    <property type="match status" value="2"/>
</dbReference>
<dbReference type="SUPFAM" id="SSF53671">
    <property type="entry name" value="Aspartate/ornithine carbamoyltransferase"/>
    <property type="match status" value="1"/>
</dbReference>
<evidence type="ECO:0000256" key="1">
    <source>
        <dbReference type="ARBA" id="ARBA00022679"/>
    </source>
</evidence>
<dbReference type="GO" id="GO:0019240">
    <property type="term" value="P:citrulline biosynthetic process"/>
    <property type="evidence" value="ECO:0007669"/>
    <property type="project" value="TreeGrafter"/>
</dbReference>
<evidence type="ECO:0000259" key="3">
    <source>
        <dbReference type="Pfam" id="PF02729"/>
    </source>
</evidence>
<evidence type="ECO:0008006" key="5">
    <source>
        <dbReference type="Google" id="ProtNLM"/>
    </source>
</evidence>
<dbReference type="NCBIfam" id="TIGR00658">
    <property type="entry name" value="orni_carb_tr"/>
    <property type="match status" value="1"/>
</dbReference>
<dbReference type="EMBL" id="UINC01001125">
    <property type="protein sequence ID" value="SUZ71540.1"/>
    <property type="molecule type" value="Genomic_DNA"/>
</dbReference>
<protein>
    <recommendedName>
        <fullName evidence="5">Ornithine carbamoyltransferase</fullName>
    </recommendedName>
</protein>
<dbReference type="FunFam" id="3.40.50.1370:FF:000008">
    <property type="entry name" value="Ornithine carbamoyltransferase"/>
    <property type="match status" value="1"/>
</dbReference>
<evidence type="ECO:0000313" key="4">
    <source>
        <dbReference type="EMBL" id="SUZ71540.1"/>
    </source>
</evidence>
<dbReference type="InterPro" id="IPR002292">
    <property type="entry name" value="Orn/put_carbamltrans"/>
</dbReference>
<dbReference type="GO" id="GO:0004585">
    <property type="term" value="F:ornithine carbamoyltransferase activity"/>
    <property type="evidence" value="ECO:0007669"/>
    <property type="project" value="TreeGrafter"/>
</dbReference>
<dbReference type="AlphaFoldDB" id="A0A381PXE5"/>
<reference evidence="4" key="1">
    <citation type="submission" date="2018-05" db="EMBL/GenBank/DDBJ databases">
        <authorList>
            <person name="Lanie J.A."/>
            <person name="Ng W.-L."/>
            <person name="Kazmierczak K.M."/>
            <person name="Andrzejewski T.M."/>
            <person name="Davidsen T.M."/>
            <person name="Wayne K.J."/>
            <person name="Tettelin H."/>
            <person name="Glass J.I."/>
            <person name="Rusch D."/>
            <person name="Podicherti R."/>
            <person name="Tsui H.-C.T."/>
            <person name="Winkler M.E."/>
        </authorList>
    </citation>
    <scope>NUCLEOTIDE SEQUENCE</scope>
</reference>
<dbReference type="PANTHER" id="PTHR45753:SF3">
    <property type="entry name" value="ORNITHINE TRANSCARBAMYLASE, MITOCHONDRIAL"/>
    <property type="match status" value="1"/>
</dbReference>
<proteinExistence type="predicted"/>
<feature type="non-terminal residue" evidence="4">
    <location>
        <position position="1"/>
    </location>
</feature>
<feature type="domain" description="Aspartate/ornithine carbamoyltransferase Asp/Orn-binding" evidence="2">
    <location>
        <begin position="146"/>
        <end position="288"/>
    </location>
</feature>
<dbReference type="PANTHER" id="PTHR45753">
    <property type="entry name" value="ORNITHINE CARBAMOYLTRANSFERASE, MITOCHONDRIAL"/>
    <property type="match status" value="1"/>
</dbReference>
<gene>
    <name evidence="4" type="ORF">METZ01_LOCUS24394</name>
</gene>
<feature type="domain" description="Aspartate/ornithine carbamoyltransferase carbamoyl-P binding" evidence="3">
    <location>
        <begin position="2"/>
        <end position="139"/>
    </location>
</feature>
<evidence type="ECO:0000259" key="2">
    <source>
        <dbReference type="Pfam" id="PF00185"/>
    </source>
</evidence>
<dbReference type="PRINTS" id="PR00100">
    <property type="entry name" value="AOTCASE"/>
</dbReference>
<sequence>MKHFLNLSDFSYSEAASLLKEALSLKNNKTNNNLLKGKYLALIFEKASTRTRVSFEVGMTQLGGKAGFLSTSDLQLGRGEPIEDTAKVISSMADAVVLRTISHETLNLFADHSSVPVINGLTNLSHPCQLLADLLTFYEYKGEIRDAKVTWVGDYNNVCFSYVEASKLFQFNLEIACPKTYWPSTEVMQKTGATFTEDLKSAVQESDLITTDVWVSMGDEADSENRIKEFNSYQVSPAVMDLAKTEAIFLHCLPAVRGQEVSEDMLEDPRSKVWVQAENRLHAQKALLL</sequence>
<dbReference type="InterPro" id="IPR006131">
    <property type="entry name" value="Asp_carbamoyltransf_Asp/Orn-bd"/>
</dbReference>
<dbReference type="PROSITE" id="PS00097">
    <property type="entry name" value="CARBAMOYLTRANSFERASE"/>
    <property type="match status" value="1"/>
</dbReference>
<dbReference type="InterPro" id="IPR006132">
    <property type="entry name" value="Asp/Orn_carbamoyltranf_P-bd"/>
</dbReference>
<dbReference type="InterPro" id="IPR006130">
    <property type="entry name" value="Asp/Orn_carbamoylTrfase"/>
</dbReference>
<dbReference type="GO" id="GO:0016597">
    <property type="term" value="F:amino acid binding"/>
    <property type="evidence" value="ECO:0007669"/>
    <property type="project" value="InterPro"/>
</dbReference>